<keyword evidence="1" id="KW-0812">Transmembrane</keyword>
<sequence length="68" mass="7753">MNENPFSFFMAVFSFLTIITVFSSIICEIAGIEVYKNDDICYILGLATSLAIFSLLLNLICWIHKQKK</sequence>
<organism evidence="2 3">
    <name type="scientific">Candidatus Buchananbacteria bacterium RIFCSPLOWO2_01_FULL_45_31</name>
    <dbReference type="NCBI Taxonomy" id="1797545"/>
    <lineage>
        <taxon>Bacteria</taxon>
        <taxon>Candidatus Buchananiibacteriota</taxon>
    </lineage>
</organism>
<dbReference type="Proteomes" id="UP000177250">
    <property type="component" value="Unassembled WGS sequence"/>
</dbReference>
<comment type="caution">
    <text evidence="2">The sequence shown here is derived from an EMBL/GenBank/DDBJ whole genome shotgun (WGS) entry which is preliminary data.</text>
</comment>
<evidence type="ECO:0000256" key="1">
    <source>
        <dbReference type="SAM" id="Phobius"/>
    </source>
</evidence>
<feature type="transmembrane region" description="Helical" evidence="1">
    <location>
        <begin position="42"/>
        <end position="65"/>
    </location>
</feature>
<keyword evidence="1" id="KW-1133">Transmembrane helix</keyword>
<dbReference type="AlphaFoldDB" id="A0A1G1YKG9"/>
<feature type="transmembrane region" description="Helical" evidence="1">
    <location>
        <begin position="6"/>
        <end position="30"/>
    </location>
</feature>
<name>A0A1G1YKG9_9BACT</name>
<accession>A0A1G1YKG9</accession>
<dbReference type="EMBL" id="MHIO01000040">
    <property type="protein sequence ID" value="OGY52842.1"/>
    <property type="molecule type" value="Genomic_DNA"/>
</dbReference>
<gene>
    <name evidence="2" type="ORF">A3B15_00950</name>
</gene>
<evidence type="ECO:0000313" key="3">
    <source>
        <dbReference type="Proteomes" id="UP000177250"/>
    </source>
</evidence>
<evidence type="ECO:0000313" key="2">
    <source>
        <dbReference type="EMBL" id="OGY52842.1"/>
    </source>
</evidence>
<keyword evidence="1" id="KW-0472">Membrane</keyword>
<protein>
    <submittedName>
        <fullName evidence="2">Uncharacterized protein</fullName>
    </submittedName>
</protein>
<reference evidence="2 3" key="1">
    <citation type="journal article" date="2016" name="Nat. Commun.">
        <title>Thousands of microbial genomes shed light on interconnected biogeochemical processes in an aquifer system.</title>
        <authorList>
            <person name="Anantharaman K."/>
            <person name="Brown C.T."/>
            <person name="Hug L.A."/>
            <person name="Sharon I."/>
            <person name="Castelle C.J."/>
            <person name="Probst A.J."/>
            <person name="Thomas B.C."/>
            <person name="Singh A."/>
            <person name="Wilkins M.J."/>
            <person name="Karaoz U."/>
            <person name="Brodie E.L."/>
            <person name="Williams K.H."/>
            <person name="Hubbard S.S."/>
            <person name="Banfield J.F."/>
        </authorList>
    </citation>
    <scope>NUCLEOTIDE SEQUENCE [LARGE SCALE GENOMIC DNA]</scope>
</reference>
<proteinExistence type="predicted"/>